<evidence type="ECO:0000256" key="5">
    <source>
        <dbReference type="SAM" id="Phobius"/>
    </source>
</evidence>
<dbReference type="Proteomes" id="UP000821853">
    <property type="component" value="Chromosome 10"/>
</dbReference>
<feature type="transmembrane region" description="Helical" evidence="5">
    <location>
        <begin position="541"/>
        <end position="562"/>
    </location>
</feature>
<feature type="transmembrane region" description="Helical" evidence="5">
    <location>
        <begin position="280"/>
        <end position="302"/>
    </location>
</feature>
<feature type="transmembrane region" description="Helical" evidence="5">
    <location>
        <begin position="391"/>
        <end position="410"/>
    </location>
</feature>
<accession>A0A9J6FR69</accession>
<keyword evidence="2 5" id="KW-0812">Transmembrane</keyword>
<sequence>MWTGRAAKERNRGLWECLREDIRQLQRDYQILLGYFSAHVEGWDGSTEVIGAPAFINAAMSPMLHEHLTRMCLDEDGRHSVASDHNRLVLEFGGHIPHQRHVGTQKKLLTEPEIDRIKEQLEARPAKEHGEVVERVRNVAEKGRGKIEPTTGQPVLKRRQEVPCDAWEYESGYADETALIHWNMVCQRSWYQPTYRGAFVAGSLISVPCLGFASNFVGRRPLLRFALAVLLSSGVVTTEASTLEFFLFWRAVTSAAASALEVISFVVLFESTPPGPREAFCALAICYPTVLAPVYVALAAQATRNWRYLHVALLLPALLLVLPVAVTGESPHWLMTHGFTKRAREVAVWAAELNNEDVDVVKGRMDRLEKIIHSPEFQPPAASFYLSRGMLSHLLVVCGSWWLLFVAYYHGSLDLFAPSIPAVKWIILSGNVPAMTFAYYAAKHHGRVRPLEGSLLVAALLVGCEAAFQFLGQPLPPELAFLWRVLLLNVAYVLLCVHTVAAFPTKVRIVVFCLAYLSGRVGSLSSELVRLFENQLRGNLRALPLGMVAIGLGIFALLLGTLSETDLYRLLEKPSRTSEKQRGPAAYRRVIEGCFRSVRVSRMRTS</sequence>
<evidence type="ECO:0000256" key="2">
    <source>
        <dbReference type="ARBA" id="ARBA00022692"/>
    </source>
</evidence>
<keyword evidence="4 5" id="KW-0472">Membrane</keyword>
<dbReference type="GO" id="GO:0016020">
    <property type="term" value="C:membrane"/>
    <property type="evidence" value="ECO:0007669"/>
    <property type="project" value="UniProtKB-SubCell"/>
</dbReference>
<dbReference type="GO" id="GO:0022857">
    <property type="term" value="F:transmembrane transporter activity"/>
    <property type="evidence" value="ECO:0007669"/>
    <property type="project" value="InterPro"/>
</dbReference>
<keyword evidence="3 5" id="KW-1133">Transmembrane helix</keyword>
<organism evidence="6 7">
    <name type="scientific">Haemaphysalis longicornis</name>
    <name type="common">Bush tick</name>
    <dbReference type="NCBI Taxonomy" id="44386"/>
    <lineage>
        <taxon>Eukaryota</taxon>
        <taxon>Metazoa</taxon>
        <taxon>Ecdysozoa</taxon>
        <taxon>Arthropoda</taxon>
        <taxon>Chelicerata</taxon>
        <taxon>Arachnida</taxon>
        <taxon>Acari</taxon>
        <taxon>Parasitiformes</taxon>
        <taxon>Ixodida</taxon>
        <taxon>Ixodoidea</taxon>
        <taxon>Ixodidae</taxon>
        <taxon>Haemaphysalinae</taxon>
        <taxon>Haemaphysalis</taxon>
    </lineage>
</organism>
<dbReference type="OrthoDB" id="6505277at2759"/>
<dbReference type="AlphaFoldDB" id="A0A9J6FR69"/>
<evidence type="ECO:0000256" key="3">
    <source>
        <dbReference type="ARBA" id="ARBA00022989"/>
    </source>
</evidence>
<dbReference type="InterPro" id="IPR036259">
    <property type="entry name" value="MFS_trans_sf"/>
</dbReference>
<feature type="transmembrane region" description="Helical" evidence="5">
    <location>
        <begin position="454"/>
        <end position="475"/>
    </location>
</feature>
<comment type="subcellular location">
    <subcellularLocation>
        <location evidence="1">Membrane</location>
        <topology evidence="1">Multi-pass membrane protein</topology>
    </subcellularLocation>
</comment>
<evidence type="ECO:0000256" key="1">
    <source>
        <dbReference type="ARBA" id="ARBA00004141"/>
    </source>
</evidence>
<evidence type="ECO:0000313" key="7">
    <source>
        <dbReference type="Proteomes" id="UP000821853"/>
    </source>
</evidence>
<protein>
    <submittedName>
        <fullName evidence="6">Uncharacterized protein</fullName>
    </submittedName>
</protein>
<dbReference type="Gene3D" id="1.20.1250.20">
    <property type="entry name" value="MFS general substrate transporter like domains"/>
    <property type="match status" value="1"/>
</dbReference>
<feature type="transmembrane region" description="Helical" evidence="5">
    <location>
        <begin position="308"/>
        <end position="326"/>
    </location>
</feature>
<dbReference type="OMA" id="KWVVIAC"/>
<dbReference type="InterPro" id="IPR005828">
    <property type="entry name" value="MFS_sugar_transport-like"/>
</dbReference>
<name>A0A9J6FR69_HAELO</name>
<feature type="transmembrane region" description="Helical" evidence="5">
    <location>
        <begin position="422"/>
        <end position="442"/>
    </location>
</feature>
<reference evidence="6 7" key="1">
    <citation type="journal article" date="2020" name="Cell">
        <title>Large-Scale Comparative Analyses of Tick Genomes Elucidate Their Genetic Diversity and Vector Capacities.</title>
        <authorList>
            <consortium name="Tick Genome and Microbiome Consortium (TIGMIC)"/>
            <person name="Jia N."/>
            <person name="Wang J."/>
            <person name="Shi W."/>
            <person name="Du L."/>
            <person name="Sun Y."/>
            <person name="Zhan W."/>
            <person name="Jiang J.F."/>
            <person name="Wang Q."/>
            <person name="Zhang B."/>
            <person name="Ji P."/>
            <person name="Bell-Sakyi L."/>
            <person name="Cui X.M."/>
            <person name="Yuan T.T."/>
            <person name="Jiang B.G."/>
            <person name="Yang W.F."/>
            <person name="Lam T.T."/>
            <person name="Chang Q.C."/>
            <person name="Ding S.J."/>
            <person name="Wang X.J."/>
            <person name="Zhu J.G."/>
            <person name="Ruan X.D."/>
            <person name="Zhao L."/>
            <person name="Wei J.T."/>
            <person name="Ye R.Z."/>
            <person name="Que T.C."/>
            <person name="Du C.H."/>
            <person name="Zhou Y.H."/>
            <person name="Cheng J.X."/>
            <person name="Dai P.F."/>
            <person name="Guo W.B."/>
            <person name="Han X.H."/>
            <person name="Huang E.J."/>
            <person name="Li L.F."/>
            <person name="Wei W."/>
            <person name="Gao Y.C."/>
            <person name="Liu J.Z."/>
            <person name="Shao H.Z."/>
            <person name="Wang X."/>
            <person name="Wang C.C."/>
            <person name="Yang T.C."/>
            <person name="Huo Q.B."/>
            <person name="Li W."/>
            <person name="Chen H.Y."/>
            <person name="Chen S.E."/>
            <person name="Zhou L.G."/>
            <person name="Ni X.B."/>
            <person name="Tian J.H."/>
            <person name="Sheng Y."/>
            <person name="Liu T."/>
            <person name="Pan Y.S."/>
            <person name="Xia L.Y."/>
            <person name="Li J."/>
            <person name="Zhao F."/>
            <person name="Cao W.C."/>
        </authorList>
    </citation>
    <scope>NUCLEOTIDE SEQUENCE [LARGE SCALE GENOMIC DNA]</scope>
    <source>
        <strain evidence="6">HaeL-2018</strain>
    </source>
</reference>
<feature type="transmembrane region" description="Helical" evidence="5">
    <location>
        <begin position="481"/>
        <end position="502"/>
    </location>
</feature>
<gene>
    <name evidence="6" type="ORF">HPB48_019435</name>
</gene>
<dbReference type="SUPFAM" id="SSF103473">
    <property type="entry name" value="MFS general substrate transporter"/>
    <property type="match status" value="1"/>
</dbReference>
<proteinExistence type="predicted"/>
<evidence type="ECO:0000313" key="6">
    <source>
        <dbReference type="EMBL" id="KAH9364760.1"/>
    </source>
</evidence>
<comment type="caution">
    <text evidence="6">The sequence shown here is derived from an EMBL/GenBank/DDBJ whole genome shotgun (WGS) entry which is preliminary data.</text>
</comment>
<dbReference type="Pfam" id="PF00083">
    <property type="entry name" value="Sugar_tr"/>
    <property type="match status" value="1"/>
</dbReference>
<dbReference type="VEuPathDB" id="VectorBase:HLOH_052425"/>
<evidence type="ECO:0000256" key="4">
    <source>
        <dbReference type="ARBA" id="ARBA00023136"/>
    </source>
</evidence>
<dbReference type="EMBL" id="JABSTR010000002">
    <property type="protein sequence ID" value="KAH9364760.1"/>
    <property type="molecule type" value="Genomic_DNA"/>
</dbReference>
<keyword evidence="7" id="KW-1185">Reference proteome</keyword>
<feature type="transmembrane region" description="Helical" evidence="5">
    <location>
        <begin position="247"/>
        <end position="268"/>
    </location>
</feature>
<dbReference type="PANTHER" id="PTHR24064">
    <property type="entry name" value="SOLUTE CARRIER FAMILY 22 MEMBER"/>
    <property type="match status" value="1"/>
</dbReference>